<evidence type="ECO:0000256" key="9">
    <source>
        <dbReference type="ARBA" id="ARBA00022842"/>
    </source>
</evidence>
<comment type="cofactor">
    <cofactor evidence="1">
        <name>Mg(2+)</name>
        <dbReference type="ChEBI" id="CHEBI:18420"/>
    </cofactor>
</comment>
<dbReference type="FunFam" id="3.30.460.10:FF:000033">
    <property type="entry name" value="Poly A polymerase head domain protein"/>
    <property type="match status" value="1"/>
</dbReference>
<dbReference type="GO" id="GO:0042245">
    <property type="term" value="P:RNA repair"/>
    <property type="evidence" value="ECO:0007669"/>
    <property type="project" value="UniProtKB-KW"/>
</dbReference>
<dbReference type="PANTHER" id="PTHR47545">
    <property type="entry name" value="MULTIFUNCTIONAL CCA PROTEIN"/>
    <property type="match status" value="1"/>
</dbReference>
<dbReference type="AlphaFoldDB" id="A0A1H4BYM7"/>
<keyword evidence="10 11" id="KW-0694">RNA-binding</keyword>
<evidence type="ECO:0000256" key="4">
    <source>
        <dbReference type="ARBA" id="ARBA00022695"/>
    </source>
</evidence>
<dbReference type="GO" id="GO:0016779">
    <property type="term" value="F:nucleotidyltransferase activity"/>
    <property type="evidence" value="ECO:0007669"/>
    <property type="project" value="UniProtKB-KW"/>
</dbReference>
<evidence type="ECO:0000256" key="7">
    <source>
        <dbReference type="ARBA" id="ARBA00022800"/>
    </source>
</evidence>
<evidence type="ECO:0000313" key="14">
    <source>
        <dbReference type="Proteomes" id="UP000182257"/>
    </source>
</evidence>
<comment type="similarity">
    <text evidence="11">Belongs to the tRNA nucleotidyltransferase/poly(A) polymerase family.</text>
</comment>
<dbReference type="SMART" id="SM00471">
    <property type="entry name" value="HDc"/>
    <property type="match status" value="1"/>
</dbReference>
<dbReference type="Pfam" id="PF12627">
    <property type="entry name" value="PolyA_pol_RNAbd"/>
    <property type="match status" value="1"/>
</dbReference>
<dbReference type="SUPFAM" id="SSF81891">
    <property type="entry name" value="Poly A polymerase C-terminal region-like"/>
    <property type="match status" value="1"/>
</dbReference>
<dbReference type="GO" id="GO:0005524">
    <property type="term" value="F:ATP binding"/>
    <property type="evidence" value="ECO:0007669"/>
    <property type="project" value="UniProtKB-KW"/>
</dbReference>
<dbReference type="InterPro" id="IPR032828">
    <property type="entry name" value="PolyA_RNA-bd"/>
</dbReference>
<dbReference type="SUPFAM" id="SSF81301">
    <property type="entry name" value="Nucleotidyltransferase"/>
    <property type="match status" value="1"/>
</dbReference>
<dbReference type="RefSeq" id="WP_074761046.1">
    <property type="nucleotide sequence ID" value="NZ_FNRF01000003.1"/>
</dbReference>
<evidence type="ECO:0000256" key="1">
    <source>
        <dbReference type="ARBA" id="ARBA00001946"/>
    </source>
</evidence>
<dbReference type="PANTHER" id="PTHR47545:SF1">
    <property type="entry name" value="MULTIFUNCTIONAL CCA PROTEIN"/>
    <property type="match status" value="1"/>
</dbReference>
<dbReference type="NCBIfam" id="TIGR00277">
    <property type="entry name" value="HDIG"/>
    <property type="match status" value="1"/>
</dbReference>
<evidence type="ECO:0000256" key="11">
    <source>
        <dbReference type="RuleBase" id="RU003953"/>
    </source>
</evidence>
<evidence type="ECO:0000256" key="2">
    <source>
        <dbReference type="ARBA" id="ARBA00022679"/>
    </source>
</evidence>
<keyword evidence="6" id="KW-0547">Nucleotide-binding</keyword>
<dbReference type="InterPro" id="IPR006675">
    <property type="entry name" value="HDIG_dom"/>
</dbReference>
<dbReference type="Gene3D" id="1.10.246.80">
    <property type="match status" value="1"/>
</dbReference>
<dbReference type="GO" id="GO:0003723">
    <property type="term" value="F:RNA binding"/>
    <property type="evidence" value="ECO:0007669"/>
    <property type="project" value="UniProtKB-KW"/>
</dbReference>
<dbReference type="Pfam" id="PF01966">
    <property type="entry name" value="HD"/>
    <property type="match status" value="1"/>
</dbReference>
<sequence>MNLYSDEELAEILNQDIFHQISEAADRLGLECYVVGGYVRDIFLERPSNDIDVVVVGSGIKVAEELKRIVGKKAHLSVFKNFGTAQVKFWQKGTEYEVEFVGARKESYSHDSRKPIVENGTLEDDQNRRDFTINAMAICLNKEHFGELVDPFNGLADLEDGIIATPLEPGITFSDDPLRMMRCIRFATQLNFQIEEETFVALERMADRIKIVSGERIKDELNKIILSKTPSRGFVDLQRCGLLNIILPELSALDIVEQKNGRAHKNNFYHTLEVLDNVAMHSDNLWLRWAALLHDVGKTKSKRWDAAIGWTFHNHNMIGAKMVPQIFRRLMLPLDMKMKYVQKLVDMHMRPIVIADEIVTDSAVRRLMNDAGEDIEDLMTLCEADITSKNEVRKKMFLENFRMVREKLTDLKEKDYVRLLQPVIDGNEIMEMFHLQPCREVGVLKQYLKDAVLDNKVENEREPLMALLMAKAKEMKLIK</sequence>
<keyword evidence="4" id="KW-0548">Nucleotidyltransferase</keyword>
<keyword evidence="3" id="KW-0819">tRNA processing</keyword>
<name>A0A1H4BYM7_XYLRU</name>
<dbReference type="CDD" id="cd00077">
    <property type="entry name" value="HDc"/>
    <property type="match status" value="1"/>
</dbReference>
<gene>
    <name evidence="13" type="ORF">SAMN05216462_1668</name>
</gene>
<dbReference type="InterPro" id="IPR006674">
    <property type="entry name" value="HD_domain"/>
</dbReference>
<evidence type="ECO:0000256" key="8">
    <source>
        <dbReference type="ARBA" id="ARBA00022840"/>
    </source>
</evidence>
<keyword evidence="8" id="KW-0067">ATP-binding</keyword>
<protein>
    <submittedName>
        <fullName evidence="13">HDIG domain-containing protein</fullName>
    </submittedName>
</protein>
<dbReference type="OrthoDB" id="9805698at2"/>
<proteinExistence type="inferred from homology"/>
<dbReference type="GO" id="GO:0046872">
    <property type="term" value="F:metal ion binding"/>
    <property type="evidence" value="ECO:0007669"/>
    <property type="project" value="UniProtKB-KW"/>
</dbReference>
<keyword evidence="2 11" id="KW-0808">Transferase</keyword>
<reference evidence="13 14" key="1">
    <citation type="submission" date="2016-10" db="EMBL/GenBank/DDBJ databases">
        <authorList>
            <person name="de Groot N.N."/>
        </authorList>
    </citation>
    <scope>NUCLEOTIDE SEQUENCE [LARGE SCALE GENOMIC DNA]</scope>
    <source>
        <strain evidence="13 14">D31d</strain>
    </source>
</reference>
<keyword evidence="7" id="KW-0692">RNA repair</keyword>
<dbReference type="InterPro" id="IPR003607">
    <property type="entry name" value="HD/PDEase_dom"/>
</dbReference>
<accession>A0A1H4BYM7</accession>
<dbReference type="InterPro" id="IPR002646">
    <property type="entry name" value="PolA_pol_head_dom"/>
</dbReference>
<keyword evidence="5" id="KW-0479">Metal-binding</keyword>
<evidence type="ECO:0000256" key="6">
    <source>
        <dbReference type="ARBA" id="ARBA00022741"/>
    </source>
</evidence>
<dbReference type="InterPro" id="IPR050124">
    <property type="entry name" value="tRNA_CCA-adding_enzyme"/>
</dbReference>
<evidence type="ECO:0000256" key="10">
    <source>
        <dbReference type="ARBA" id="ARBA00022884"/>
    </source>
</evidence>
<dbReference type="GO" id="GO:0008033">
    <property type="term" value="P:tRNA processing"/>
    <property type="evidence" value="ECO:0007669"/>
    <property type="project" value="UniProtKB-KW"/>
</dbReference>
<dbReference type="EMBL" id="FNRF01000003">
    <property type="protein sequence ID" value="SEA52942.1"/>
    <property type="molecule type" value="Genomic_DNA"/>
</dbReference>
<evidence type="ECO:0000256" key="5">
    <source>
        <dbReference type="ARBA" id="ARBA00022723"/>
    </source>
</evidence>
<dbReference type="Gene3D" id="1.10.3090.10">
    <property type="entry name" value="cca-adding enzyme, domain 2"/>
    <property type="match status" value="1"/>
</dbReference>
<evidence type="ECO:0000259" key="12">
    <source>
        <dbReference type="SMART" id="SM00471"/>
    </source>
</evidence>
<dbReference type="Gene3D" id="3.30.460.10">
    <property type="entry name" value="Beta Polymerase, domain 2"/>
    <property type="match status" value="1"/>
</dbReference>
<keyword evidence="9" id="KW-0460">Magnesium</keyword>
<dbReference type="CDD" id="cd05398">
    <property type="entry name" value="NT_ClassII-CCAase"/>
    <property type="match status" value="1"/>
</dbReference>
<feature type="domain" description="HD/PDEase" evidence="12">
    <location>
        <begin position="263"/>
        <end position="370"/>
    </location>
</feature>
<evidence type="ECO:0000256" key="3">
    <source>
        <dbReference type="ARBA" id="ARBA00022694"/>
    </source>
</evidence>
<dbReference type="Proteomes" id="UP000182257">
    <property type="component" value="Unassembled WGS sequence"/>
</dbReference>
<dbReference type="Pfam" id="PF01743">
    <property type="entry name" value="PolyA_pol"/>
    <property type="match status" value="1"/>
</dbReference>
<organism evidence="13 14">
    <name type="scientific">Xylanibacter ruminicola</name>
    <name type="common">Prevotella ruminicola</name>
    <dbReference type="NCBI Taxonomy" id="839"/>
    <lineage>
        <taxon>Bacteria</taxon>
        <taxon>Pseudomonadati</taxon>
        <taxon>Bacteroidota</taxon>
        <taxon>Bacteroidia</taxon>
        <taxon>Bacteroidales</taxon>
        <taxon>Prevotellaceae</taxon>
        <taxon>Xylanibacter</taxon>
    </lineage>
</organism>
<dbReference type="InterPro" id="IPR043519">
    <property type="entry name" value="NT_sf"/>
</dbReference>
<evidence type="ECO:0000313" key="13">
    <source>
        <dbReference type="EMBL" id="SEA52942.1"/>
    </source>
</evidence>